<dbReference type="Proteomes" id="UP000483820">
    <property type="component" value="Chromosome III"/>
</dbReference>
<dbReference type="RefSeq" id="XP_053587685.1">
    <property type="nucleotide sequence ID" value="XM_053728108.1"/>
</dbReference>
<proteinExistence type="predicted"/>
<dbReference type="GeneID" id="78775040"/>
<feature type="compositionally biased region" description="Low complexity" evidence="1">
    <location>
        <begin position="174"/>
        <end position="224"/>
    </location>
</feature>
<reference evidence="2 3" key="1">
    <citation type="submission" date="2019-12" db="EMBL/GenBank/DDBJ databases">
        <title>Chromosome-level assembly of the Caenorhabditis remanei genome.</title>
        <authorList>
            <person name="Teterina A.A."/>
            <person name="Willis J.H."/>
            <person name="Phillips P.C."/>
        </authorList>
    </citation>
    <scope>NUCLEOTIDE SEQUENCE [LARGE SCALE GENOMIC DNA]</scope>
    <source>
        <strain evidence="2 3">PX506</strain>
        <tissue evidence="2">Whole organism</tissue>
    </source>
</reference>
<dbReference type="AlphaFoldDB" id="A0A6A5H718"/>
<name>A0A6A5H718_CAERE</name>
<evidence type="ECO:0000313" key="3">
    <source>
        <dbReference type="Proteomes" id="UP000483820"/>
    </source>
</evidence>
<organism evidence="2 3">
    <name type="scientific">Caenorhabditis remanei</name>
    <name type="common">Caenorhabditis vulgaris</name>
    <dbReference type="NCBI Taxonomy" id="31234"/>
    <lineage>
        <taxon>Eukaryota</taxon>
        <taxon>Metazoa</taxon>
        <taxon>Ecdysozoa</taxon>
        <taxon>Nematoda</taxon>
        <taxon>Chromadorea</taxon>
        <taxon>Rhabditida</taxon>
        <taxon>Rhabditina</taxon>
        <taxon>Rhabditomorpha</taxon>
        <taxon>Rhabditoidea</taxon>
        <taxon>Rhabditidae</taxon>
        <taxon>Peloderinae</taxon>
        <taxon>Caenorhabditis</taxon>
    </lineage>
</organism>
<evidence type="ECO:0000313" key="2">
    <source>
        <dbReference type="EMBL" id="KAF1762656.1"/>
    </source>
</evidence>
<gene>
    <name evidence="2" type="ORF">GCK72_010918</name>
</gene>
<protein>
    <submittedName>
        <fullName evidence="2">Uncharacterized protein</fullName>
    </submittedName>
</protein>
<evidence type="ECO:0000256" key="1">
    <source>
        <dbReference type="SAM" id="MobiDB-lite"/>
    </source>
</evidence>
<dbReference type="EMBL" id="WUAV01000003">
    <property type="protein sequence ID" value="KAF1762656.1"/>
    <property type="molecule type" value="Genomic_DNA"/>
</dbReference>
<sequence length="224" mass="24659">MVSLETETLLLTTFWTPSQVDCSSNCTVDTSSDCGILQDSPPLGILHESSSKILLDSSISGSSWTPAPLVGSSSRIFVDSSRLAPHELLSSSGLLGLLLKFWNSSSSPPPVVNSSWTPPVVLGSSWDPPGLLFRLFDPRGLLLQDPSSPGTPRGLLPRLWAVRTPPQVLDDYSQQQQYQMQNYPPQQQQQGGYYQQPQGQYQQGYPQGGNYYPQQNNYPSHPTY</sequence>
<feature type="region of interest" description="Disordered" evidence="1">
    <location>
        <begin position="171"/>
        <end position="224"/>
    </location>
</feature>
<accession>A0A6A5H718</accession>
<dbReference type="KEGG" id="crq:GCK72_010918"/>
<comment type="caution">
    <text evidence="2">The sequence shown here is derived from an EMBL/GenBank/DDBJ whole genome shotgun (WGS) entry which is preliminary data.</text>
</comment>
<dbReference type="CTD" id="78775040"/>